<dbReference type="EMBL" id="JANUGQ010000012">
    <property type="protein sequence ID" value="MCS0637131.1"/>
    <property type="molecule type" value="Genomic_DNA"/>
</dbReference>
<organism evidence="4 5">
    <name type="scientific">Streptomyces pyxinae</name>
    <dbReference type="NCBI Taxonomy" id="2970734"/>
    <lineage>
        <taxon>Bacteria</taxon>
        <taxon>Bacillati</taxon>
        <taxon>Actinomycetota</taxon>
        <taxon>Actinomycetes</taxon>
        <taxon>Kitasatosporales</taxon>
        <taxon>Streptomycetaceae</taxon>
        <taxon>Streptomyces</taxon>
    </lineage>
</organism>
<dbReference type="CDD" id="cd10917">
    <property type="entry name" value="CE4_NodB_like_6s_7s"/>
    <property type="match status" value="1"/>
</dbReference>
<reference evidence="4" key="1">
    <citation type="submission" date="2022-08" db="EMBL/GenBank/DDBJ databases">
        <authorList>
            <person name="Somphong A."/>
            <person name="Phongsopitanun W."/>
        </authorList>
    </citation>
    <scope>NUCLEOTIDE SEQUENCE</scope>
    <source>
        <strain evidence="4">LP05-1</strain>
    </source>
</reference>
<feature type="domain" description="NodB homology" evidence="3">
    <location>
        <begin position="105"/>
        <end position="282"/>
    </location>
</feature>
<keyword evidence="2" id="KW-0732">Signal</keyword>
<name>A0ABT2CIA3_9ACTN</name>
<feature type="compositionally biased region" description="Pro residues" evidence="1">
    <location>
        <begin position="76"/>
        <end position="85"/>
    </location>
</feature>
<feature type="region of interest" description="Disordered" evidence="1">
    <location>
        <begin position="23"/>
        <end position="62"/>
    </location>
</feature>
<feature type="signal peptide" evidence="2">
    <location>
        <begin position="1"/>
        <end position="23"/>
    </location>
</feature>
<sequence length="292" mass="31051">MAGVVALCAALLVPVISGCGATAEPSGPGGGRPASSVSPSPSPDRAGGGEGTGDTAAGERAAAAARFARWDLKPLPAAPAPPASPPVRTGGGKVPVISEIPTRDKVVFLTFDDGAEKDPEFVRMMRELKVPFTMFLTDAAIRSDYGYFTPLAALGNGVANHTLTHPNLRTLGAEAQRREICGQQRKLAGTYGATPRLMRPPYGNWNEDTRAAAASCGVEAIVLWRESMQITNMQYQRADRKLRPGDIILAHFRGPSELKGTSMTEMTANLLRHVQEQGFAVARLEDYIGRAR</sequence>
<gene>
    <name evidence="4" type="ORF">NX801_15975</name>
</gene>
<feature type="compositionally biased region" description="Low complexity" evidence="1">
    <location>
        <begin position="33"/>
        <end position="45"/>
    </location>
</feature>
<dbReference type="InterPro" id="IPR002509">
    <property type="entry name" value="NODB_dom"/>
</dbReference>
<evidence type="ECO:0000256" key="2">
    <source>
        <dbReference type="SAM" id="SignalP"/>
    </source>
</evidence>
<keyword evidence="5" id="KW-1185">Reference proteome</keyword>
<dbReference type="InterPro" id="IPR050248">
    <property type="entry name" value="Polysacc_deacetylase_ArnD"/>
</dbReference>
<accession>A0ABT2CIA3</accession>
<evidence type="ECO:0000256" key="1">
    <source>
        <dbReference type="SAM" id="MobiDB-lite"/>
    </source>
</evidence>
<dbReference type="InterPro" id="IPR011330">
    <property type="entry name" value="Glyco_hydro/deAcase_b/a-brl"/>
</dbReference>
<proteinExistence type="predicted"/>
<evidence type="ECO:0000259" key="3">
    <source>
        <dbReference type="PROSITE" id="PS51677"/>
    </source>
</evidence>
<feature type="compositionally biased region" description="Low complexity" evidence="1">
    <location>
        <begin position="53"/>
        <end position="62"/>
    </location>
</feature>
<dbReference type="Pfam" id="PF01522">
    <property type="entry name" value="Polysacc_deac_1"/>
    <property type="match status" value="1"/>
</dbReference>
<dbReference type="Gene3D" id="3.20.20.370">
    <property type="entry name" value="Glycoside hydrolase/deacetylase"/>
    <property type="match status" value="1"/>
</dbReference>
<evidence type="ECO:0000313" key="5">
    <source>
        <dbReference type="Proteomes" id="UP001431313"/>
    </source>
</evidence>
<feature type="region of interest" description="Disordered" evidence="1">
    <location>
        <begin position="74"/>
        <end position="96"/>
    </location>
</feature>
<protein>
    <submittedName>
        <fullName evidence="4">Polysaccharide deacetylase family protein</fullName>
    </submittedName>
</protein>
<dbReference type="PANTHER" id="PTHR10587:SF134">
    <property type="entry name" value="SECRETED PROTEIN"/>
    <property type="match status" value="1"/>
</dbReference>
<comment type="caution">
    <text evidence="4">The sequence shown here is derived from an EMBL/GenBank/DDBJ whole genome shotgun (WGS) entry which is preliminary data.</text>
</comment>
<dbReference type="Proteomes" id="UP001431313">
    <property type="component" value="Unassembled WGS sequence"/>
</dbReference>
<dbReference type="PANTHER" id="PTHR10587">
    <property type="entry name" value="GLYCOSYL TRANSFERASE-RELATED"/>
    <property type="match status" value="1"/>
</dbReference>
<feature type="chain" id="PRO_5045524339" evidence="2">
    <location>
        <begin position="24"/>
        <end position="292"/>
    </location>
</feature>
<evidence type="ECO:0000313" key="4">
    <source>
        <dbReference type="EMBL" id="MCS0637131.1"/>
    </source>
</evidence>
<dbReference type="RefSeq" id="WP_258788473.1">
    <property type="nucleotide sequence ID" value="NZ_JANUGQ010000012.1"/>
</dbReference>
<dbReference type="PROSITE" id="PS51677">
    <property type="entry name" value="NODB"/>
    <property type="match status" value="1"/>
</dbReference>
<dbReference type="SUPFAM" id="SSF88713">
    <property type="entry name" value="Glycoside hydrolase/deacetylase"/>
    <property type="match status" value="1"/>
</dbReference>